<gene>
    <name evidence="2" type="ORF">ODALV1_LOCUS31732</name>
</gene>
<proteinExistence type="predicted"/>
<evidence type="ECO:0000313" key="2">
    <source>
        <dbReference type="EMBL" id="CAL8149436.1"/>
    </source>
</evidence>
<organism evidence="2 3">
    <name type="scientific">Orchesella dallaii</name>
    <dbReference type="NCBI Taxonomy" id="48710"/>
    <lineage>
        <taxon>Eukaryota</taxon>
        <taxon>Metazoa</taxon>
        <taxon>Ecdysozoa</taxon>
        <taxon>Arthropoda</taxon>
        <taxon>Hexapoda</taxon>
        <taxon>Collembola</taxon>
        <taxon>Entomobryomorpha</taxon>
        <taxon>Entomobryoidea</taxon>
        <taxon>Orchesellidae</taxon>
        <taxon>Orchesellinae</taxon>
        <taxon>Orchesella</taxon>
    </lineage>
</organism>
<comment type="caution">
    <text evidence="2">The sequence shown here is derived from an EMBL/GenBank/DDBJ whole genome shotgun (WGS) entry which is preliminary data.</text>
</comment>
<evidence type="ECO:0000256" key="1">
    <source>
        <dbReference type="SAM" id="MobiDB-lite"/>
    </source>
</evidence>
<name>A0ABP1SB93_9HEXA</name>
<sequence>MDNIDFEVTDAIAKTMSKKMLPSALSKSKTKKGTHHKGSTASTASTSSTASNVTYDGSRRRSSNWEAMIHSY</sequence>
<reference evidence="2 3" key="1">
    <citation type="submission" date="2024-08" db="EMBL/GenBank/DDBJ databases">
        <authorList>
            <person name="Cucini C."/>
            <person name="Frati F."/>
        </authorList>
    </citation>
    <scope>NUCLEOTIDE SEQUENCE [LARGE SCALE GENOMIC DNA]</scope>
</reference>
<feature type="region of interest" description="Disordered" evidence="1">
    <location>
        <begin position="18"/>
        <end position="72"/>
    </location>
</feature>
<protein>
    <submittedName>
        <fullName evidence="2">Uncharacterized protein</fullName>
    </submittedName>
</protein>
<dbReference type="Proteomes" id="UP001642540">
    <property type="component" value="Unassembled WGS sequence"/>
</dbReference>
<accession>A0ABP1SB93</accession>
<dbReference type="EMBL" id="CAXLJM020000209">
    <property type="protein sequence ID" value="CAL8149436.1"/>
    <property type="molecule type" value="Genomic_DNA"/>
</dbReference>
<evidence type="ECO:0000313" key="3">
    <source>
        <dbReference type="Proteomes" id="UP001642540"/>
    </source>
</evidence>
<feature type="compositionally biased region" description="Low complexity" evidence="1">
    <location>
        <begin position="39"/>
        <end position="51"/>
    </location>
</feature>
<feature type="compositionally biased region" description="Basic residues" evidence="1">
    <location>
        <begin position="28"/>
        <end position="38"/>
    </location>
</feature>
<keyword evidence="3" id="KW-1185">Reference proteome</keyword>